<evidence type="ECO:0008006" key="4">
    <source>
        <dbReference type="Google" id="ProtNLM"/>
    </source>
</evidence>
<gene>
    <name evidence="2" type="ORF">NB640_02315</name>
</gene>
<evidence type="ECO:0000313" key="2">
    <source>
        <dbReference type="EMBL" id="WAW10514.1"/>
    </source>
</evidence>
<dbReference type="KEGG" id="ovb:NB640_02315"/>
<keyword evidence="1" id="KW-0812">Transmembrane</keyword>
<organism evidence="2 3">
    <name type="scientific">Oxalobacter vibrioformis</name>
    <dbReference type="NCBI Taxonomy" id="933080"/>
    <lineage>
        <taxon>Bacteria</taxon>
        <taxon>Pseudomonadati</taxon>
        <taxon>Pseudomonadota</taxon>
        <taxon>Betaproteobacteria</taxon>
        <taxon>Burkholderiales</taxon>
        <taxon>Oxalobacteraceae</taxon>
        <taxon>Oxalobacter</taxon>
    </lineage>
</organism>
<dbReference type="PROSITE" id="PS51257">
    <property type="entry name" value="PROKAR_LIPOPROTEIN"/>
    <property type="match status" value="1"/>
</dbReference>
<sequence>MRADPNGKQYEGRLTMARFFTSGIMLLLMAMLSGCINLNSPPFQPGATEDEITSYIGKPTARYQDGNTVLLEYARGYWGQHTHMGRLGPDGRLVSWEQVPTNEKFGELALGRSTKQDVLLTVGQPGEYTRIVLHDYEVWTYHYKQDGVFDSVMHLMFDKNGVLRKMENGLDFMYNVGP</sequence>
<keyword evidence="3" id="KW-1185">Reference proteome</keyword>
<reference evidence="2" key="1">
    <citation type="journal article" date="2022" name="Front. Microbiol.">
        <title>New perspectives on an old grouping: The genomic and phenotypic variability of Oxalobacter formigenes and the implications for calcium oxalate stone prevention.</title>
        <authorList>
            <person name="Chmiel J.A."/>
            <person name="Carr C."/>
            <person name="Stuivenberg G.A."/>
            <person name="Venema R."/>
            <person name="Chanyi R.M."/>
            <person name="Al K.F."/>
            <person name="Giguere D."/>
            <person name="Say H."/>
            <person name="Akouris P.P."/>
            <person name="Dominguez Romero S.A."/>
            <person name="Kwong A."/>
            <person name="Tai V."/>
            <person name="Koval S.F."/>
            <person name="Razvi H."/>
            <person name="Bjazevic J."/>
            <person name="Burton J.P."/>
        </authorList>
    </citation>
    <scope>NUCLEOTIDE SEQUENCE</scope>
    <source>
        <strain evidence="2">WoOx3</strain>
    </source>
</reference>
<keyword evidence="1" id="KW-1133">Transmembrane helix</keyword>
<proteinExistence type="predicted"/>
<dbReference type="EMBL" id="CP098242">
    <property type="protein sequence ID" value="WAW10514.1"/>
    <property type="molecule type" value="Genomic_DNA"/>
</dbReference>
<evidence type="ECO:0000256" key="1">
    <source>
        <dbReference type="SAM" id="Phobius"/>
    </source>
</evidence>
<name>A0A9E9P318_9BURK</name>
<accession>A0A9E9P318</accession>
<feature type="transmembrane region" description="Helical" evidence="1">
    <location>
        <begin position="12"/>
        <end position="32"/>
    </location>
</feature>
<protein>
    <recommendedName>
        <fullName evidence="4">Lipoprotein</fullName>
    </recommendedName>
</protein>
<evidence type="ECO:0000313" key="3">
    <source>
        <dbReference type="Proteomes" id="UP001156215"/>
    </source>
</evidence>
<dbReference type="RefSeq" id="WP_269309530.1">
    <property type="nucleotide sequence ID" value="NZ_CP098242.1"/>
</dbReference>
<dbReference type="AlphaFoldDB" id="A0A9E9P318"/>
<dbReference type="Proteomes" id="UP001156215">
    <property type="component" value="Chromosome"/>
</dbReference>
<keyword evidence="1" id="KW-0472">Membrane</keyword>